<evidence type="ECO:0000256" key="1">
    <source>
        <dbReference type="SAM" id="Phobius"/>
    </source>
</evidence>
<dbReference type="Pfam" id="PF18705">
    <property type="entry name" value="DUF5643"/>
    <property type="match status" value="1"/>
</dbReference>
<name>A0ABS9UEL2_9BACL</name>
<dbReference type="Gene3D" id="2.60.40.1630">
    <property type="entry name" value="bacillus anthracis domain"/>
    <property type="match status" value="1"/>
</dbReference>
<feature type="domain" description="DUF4179" evidence="2">
    <location>
        <begin position="37"/>
        <end position="129"/>
    </location>
</feature>
<reference evidence="4 5" key="1">
    <citation type="submission" date="2022-03" db="EMBL/GenBank/DDBJ databases">
        <authorList>
            <person name="Jo J.-H."/>
            <person name="Im W.-T."/>
        </authorList>
    </citation>
    <scope>NUCLEOTIDE SEQUENCE [LARGE SCALE GENOMIC DNA]</scope>
    <source>
        <strain evidence="4 5">MA9</strain>
    </source>
</reference>
<evidence type="ECO:0000259" key="3">
    <source>
        <dbReference type="Pfam" id="PF18705"/>
    </source>
</evidence>
<dbReference type="RefSeq" id="WP_241369857.1">
    <property type="nucleotide sequence ID" value="NZ_JAKZFC010000005.1"/>
</dbReference>
<dbReference type="InterPro" id="IPR040680">
    <property type="entry name" value="DUF5643"/>
</dbReference>
<evidence type="ECO:0000313" key="4">
    <source>
        <dbReference type="EMBL" id="MCH7322788.1"/>
    </source>
</evidence>
<keyword evidence="5" id="KW-1185">Reference proteome</keyword>
<comment type="caution">
    <text evidence="4">The sequence shown here is derived from an EMBL/GenBank/DDBJ whole genome shotgun (WGS) entry which is preliminary data.</text>
</comment>
<dbReference type="EMBL" id="JAKZFC010000005">
    <property type="protein sequence ID" value="MCH7322788.1"/>
    <property type="molecule type" value="Genomic_DNA"/>
</dbReference>
<protein>
    <submittedName>
        <fullName evidence="4">DUF4179 domain-containing protein</fullName>
    </submittedName>
</protein>
<dbReference type="InterPro" id="IPR025436">
    <property type="entry name" value="DUF4179"/>
</dbReference>
<accession>A0ABS9UEL2</accession>
<evidence type="ECO:0000313" key="5">
    <source>
        <dbReference type="Proteomes" id="UP001316087"/>
    </source>
</evidence>
<feature type="domain" description="DUF5643" evidence="3">
    <location>
        <begin position="210"/>
        <end position="322"/>
    </location>
</feature>
<keyword evidence="1" id="KW-1133">Transmembrane helix</keyword>
<feature type="transmembrane region" description="Helical" evidence="1">
    <location>
        <begin position="40"/>
        <end position="59"/>
    </location>
</feature>
<organism evidence="4 5">
    <name type="scientific">Solibacillus palustris</name>
    <dbReference type="NCBI Taxonomy" id="2908203"/>
    <lineage>
        <taxon>Bacteria</taxon>
        <taxon>Bacillati</taxon>
        <taxon>Bacillota</taxon>
        <taxon>Bacilli</taxon>
        <taxon>Bacillales</taxon>
        <taxon>Caryophanaceae</taxon>
        <taxon>Solibacillus</taxon>
    </lineage>
</organism>
<dbReference type="Pfam" id="PF13786">
    <property type="entry name" value="DUF4179"/>
    <property type="match status" value="1"/>
</dbReference>
<sequence length="426" mass="48939">MDDKLKKYLEELNTPHEALAQARERALRIKRTEQKRRKRWTVSLITAAAICLFILSIRVSPTIAYAVAKVPGLQTIVELITHNKGFEDVLEHGYNEKIYATTEQEGIKAVIEEVIADETGMFIMYRLSSEQDLQKYKDMQIEVFQNGELVKAAVTYSNFINEEIYEFANTIEIASSEGMDYSQPNFEVHFILKDETIRVPFTLKNKIKKTKVYTLNEQLEIDGQRFTVNEVQISPLRVGIEITIDPTNDQRILSFNSLELLDENNEVWGKVSNGISGMGSMDEQTMTHYLQSNYFREPKSLTLKIAEVEALPKGQDYIEVDFEKQQVVFAPDFIDLSKVEVYPMQVRVQYKPANMSHYRQLFGEAVDATGKVLGEKSSSVSGIDEKYHEATVSYDLEKYQNPIKIYFYSYPKYLNGTAEVTIPLQD</sequence>
<keyword evidence="1" id="KW-0472">Membrane</keyword>
<keyword evidence="1" id="KW-0812">Transmembrane</keyword>
<dbReference type="Proteomes" id="UP001316087">
    <property type="component" value="Unassembled WGS sequence"/>
</dbReference>
<evidence type="ECO:0000259" key="2">
    <source>
        <dbReference type="Pfam" id="PF13786"/>
    </source>
</evidence>
<proteinExistence type="predicted"/>
<gene>
    <name evidence="4" type="ORF">LZ480_12975</name>
</gene>